<feature type="transmembrane region" description="Helical" evidence="1">
    <location>
        <begin position="301"/>
        <end position="321"/>
    </location>
</feature>
<feature type="transmembrane region" description="Helical" evidence="1">
    <location>
        <begin position="238"/>
        <end position="258"/>
    </location>
</feature>
<comment type="caution">
    <text evidence="3">The sequence shown here is derived from an EMBL/GenBank/DDBJ whole genome shotgun (WGS) entry which is preliminary data.</text>
</comment>
<keyword evidence="4" id="KW-1185">Reference proteome</keyword>
<dbReference type="EMBL" id="JACHEB010000005">
    <property type="protein sequence ID" value="MBB5328891.1"/>
    <property type="molecule type" value="Genomic_DNA"/>
</dbReference>
<name>A0A9X0QED4_9BACT</name>
<feature type="transmembrane region" description="Helical" evidence="1">
    <location>
        <begin position="61"/>
        <end position="79"/>
    </location>
</feature>
<dbReference type="PANTHER" id="PTHR37312:SF1">
    <property type="entry name" value="MEMBRANE-BOUND ACYLTRANSFERASE YKRP-RELATED"/>
    <property type="match status" value="1"/>
</dbReference>
<evidence type="ECO:0000259" key="2">
    <source>
        <dbReference type="Pfam" id="PF01757"/>
    </source>
</evidence>
<dbReference type="PANTHER" id="PTHR37312">
    <property type="entry name" value="MEMBRANE-BOUND ACYLTRANSFERASE YKRP-RELATED"/>
    <property type="match status" value="1"/>
</dbReference>
<evidence type="ECO:0000256" key="1">
    <source>
        <dbReference type="SAM" id="Phobius"/>
    </source>
</evidence>
<organism evidence="3 4">
    <name type="scientific">Tunturiibacter gelidiferens</name>
    <dbReference type="NCBI Taxonomy" id="3069689"/>
    <lineage>
        <taxon>Bacteria</taxon>
        <taxon>Pseudomonadati</taxon>
        <taxon>Acidobacteriota</taxon>
        <taxon>Terriglobia</taxon>
        <taxon>Terriglobales</taxon>
        <taxon>Acidobacteriaceae</taxon>
        <taxon>Tunturiibacter</taxon>
    </lineage>
</organism>
<dbReference type="InterPro" id="IPR052734">
    <property type="entry name" value="Nod_factor_acetyltransferase"/>
</dbReference>
<feature type="transmembrane region" description="Helical" evidence="1">
    <location>
        <begin position="265"/>
        <end position="286"/>
    </location>
</feature>
<feature type="transmembrane region" description="Helical" evidence="1">
    <location>
        <begin position="212"/>
        <end position="232"/>
    </location>
</feature>
<feature type="transmembrane region" description="Helical" evidence="1">
    <location>
        <begin position="99"/>
        <end position="119"/>
    </location>
</feature>
<feature type="transmembrane region" description="Helical" evidence="1">
    <location>
        <begin position="139"/>
        <end position="156"/>
    </location>
</feature>
<reference evidence="3 4" key="1">
    <citation type="submission" date="2020-08" db="EMBL/GenBank/DDBJ databases">
        <title>Genomic Encyclopedia of Type Strains, Phase IV (KMG-V): Genome sequencing to study the core and pangenomes of soil and plant-associated prokaryotes.</title>
        <authorList>
            <person name="Whitman W."/>
        </authorList>
    </citation>
    <scope>NUCLEOTIDE SEQUENCE [LARGE SCALE GENOMIC DNA]</scope>
    <source>
        <strain evidence="3 4">X5P2</strain>
    </source>
</reference>
<feature type="transmembrane region" description="Helical" evidence="1">
    <location>
        <begin position="163"/>
        <end position="181"/>
    </location>
</feature>
<proteinExistence type="predicted"/>
<evidence type="ECO:0000313" key="4">
    <source>
        <dbReference type="Proteomes" id="UP000535182"/>
    </source>
</evidence>
<dbReference type="GO" id="GO:0016747">
    <property type="term" value="F:acyltransferase activity, transferring groups other than amino-acyl groups"/>
    <property type="evidence" value="ECO:0007669"/>
    <property type="project" value="InterPro"/>
</dbReference>
<sequence>MIEQGQTAAATLEPITSGKRSNIVDLVKGLAIILVVYGHTAQGVEHRGWWTGPGMAISENFIYSFHMPAFFFVSGLFVLGSIRRRGASDFTLEKVKTILYPYLLFAVISAALGPVIGRFQVSYSPFHWKTFLMNVADGSVSWFLFTLFFCLMVALLTSRLPNWLRFLLAVVAAIAPAYGSYIMNRVQWEFCFVAAGMWVGHQIFRLERVPKWMAAIGFVLVAAFQFAATYFYGYPNRWTYIGLGLTGTAALLLLARVLENHRVGVALVWVGRASLAIFLLSAFAQGATRTVLSSVFHTNNLWLQLLLPTAFATVLPAIVWYQQDRWRLGWLFNWPF</sequence>
<dbReference type="Proteomes" id="UP000535182">
    <property type="component" value="Unassembled WGS sequence"/>
</dbReference>
<protein>
    <submittedName>
        <fullName evidence="3">Fucose 4-O-acetylase-like acetyltransferase</fullName>
    </submittedName>
</protein>
<feature type="domain" description="Acyltransferase 3" evidence="2">
    <location>
        <begin position="24"/>
        <end position="320"/>
    </location>
</feature>
<keyword evidence="1" id="KW-0812">Transmembrane</keyword>
<evidence type="ECO:0000313" key="3">
    <source>
        <dbReference type="EMBL" id="MBB5328891.1"/>
    </source>
</evidence>
<dbReference type="AlphaFoldDB" id="A0A9X0QED4"/>
<keyword evidence="1" id="KW-1133">Transmembrane helix</keyword>
<gene>
    <name evidence="3" type="ORF">HDF14_002507</name>
</gene>
<accession>A0A9X0QED4</accession>
<dbReference type="RefSeq" id="WP_183976860.1">
    <property type="nucleotide sequence ID" value="NZ_JACHEB010000005.1"/>
</dbReference>
<dbReference type="InterPro" id="IPR002656">
    <property type="entry name" value="Acyl_transf_3_dom"/>
</dbReference>
<keyword evidence="1" id="KW-0472">Membrane</keyword>
<dbReference type="Pfam" id="PF01757">
    <property type="entry name" value="Acyl_transf_3"/>
    <property type="match status" value="1"/>
</dbReference>